<dbReference type="SMART" id="SM00345">
    <property type="entry name" value="HTH_GNTR"/>
    <property type="match status" value="1"/>
</dbReference>
<dbReference type="EMBL" id="BORT01000048">
    <property type="protein sequence ID" value="GIO51282.1"/>
    <property type="molecule type" value="Genomic_DNA"/>
</dbReference>
<evidence type="ECO:0000256" key="2">
    <source>
        <dbReference type="ARBA" id="ARBA00023125"/>
    </source>
</evidence>
<dbReference type="RefSeq" id="WP_237100242.1">
    <property type="nucleotide sequence ID" value="NZ_AP025343.1"/>
</dbReference>
<dbReference type="SUPFAM" id="SSF64288">
    <property type="entry name" value="Chorismate lyase-like"/>
    <property type="match status" value="1"/>
</dbReference>
<evidence type="ECO:0000256" key="1">
    <source>
        <dbReference type="ARBA" id="ARBA00023015"/>
    </source>
</evidence>
<dbReference type="AlphaFoldDB" id="A0A920CW77"/>
<gene>
    <name evidence="5" type="ORF">J34TS1_60470</name>
</gene>
<dbReference type="PANTHER" id="PTHR44846:SF17">
    <property type="entry name" value="GNTR-FAMILY TRANSCRIPTIONAL REGULATOR"/>
    <property type="match status" value="1"/>
</dbReference>
<dbReference type="InterPro" id="IPR011663">
    <property type="entry name" value="UTRA"/>
</dbReference>
<dbReference type="GO" id="GO:0045892">
    <property type="term" value="P:negative regulation of DNA-templated transcription"/>
    <property type="evidence" value="ECO:0007669"/>
    <property type="project" value="TreeGrafter"/>
</dbReference>
<dbReference type="PANTHER" id="PTHR44846">
    <property type="entry name" value="MANNOSYL-D-GLYCERATE TRANSPORT/METABOLISM SYSTEM REPRESSOR MNGR-RELATED"/>
    <property type="match status" value="1"/>
</dbReference>
<dbReference type="InterPro" id="IPR000524">
    <property type="entry name" value="Tscrpt_reg_HTH_GntR"/>
</dbReference>
<comment type="caution">
    <text evidence="5">The sequence shown here is derived from an EMBL/GenBank/DDBJ whole genome shotgun (WGS) entry which is preliminary data.</text>
</comment>
<keyword evidence="2" id="KW-0238">DNA-binding</keyword>
<dbReference type="Gene3D" id="1.10.10.10">
    <property type="entry name" value="Winged helix-like DNA-binding domain superfamily/Winged helix DNA-binding domain"/>
    <property type="match status" value="1"/>
</dbReference>
<dbReference type="GO" id="GO:0003700">
    <property type="term" value="F:DNA-binding transcription factor activity"/>
    <property type="evidence" value="ECO:0007669"/>
    <property type="project" value="InterPro"/>
</dbReference>
<dbReference type="InterPro" id="IPR036388">
    <property type="entry name" value="WH-like_DNA-bd_sf"/>
</dbReference>
<dbReference type="InterPro" id="IPR028978">
    <property type="entry name" value="Chorismate_lyase_/UTRA_dom_sf"/>
</dbReference>
<protein>
    <submittedName>
        <fullName evidence="5">GntR family transcriptional regulator</fullName>
    </submittedName>
</protein>
<dbReference type="Pfam" id="PF07702">
    <property type="entry name" value="UTRA"/>
    <property type="match status" value="1"/>
</dbReference>
<evidence type="ECO:0000313" key="6">
    <source>
        <dbReference type="Proteomes" id="UP000682811"/>
    </source>
</evidence>
<name>A0A920CW77_9BACL</name>
<dbReference type="GO" id="GO:0003677">
    <property type="term" value="F:DNA binding"/>
    <property type="evidence" value="ECO:0007669"/>
    <property type="project" value="UniProtKB-KW"/>
</dbReference>
<dbReference type="Proteomes" id="UP000682811">
    <property type="component" value="Unassembled WGS sequence"/>
</dbReference>
<accession>A0A920CW77</accession>
<organism evidence="5 6">
    <name type="scientific">Paenibacillus azoreducens</name>
    <dbReference type="NCBI Taxonomy" id="116718"/>
    <lineage>
        <taxon>Bacteria</taxon>
        <taxon>Bacillati</taxon>
        <taxon>Bacillota</taxon>
        <taxon>Bacilli</taxon>
        <taxon>Bacillales</taxon>
        <taxon>Paenibacillaceae</taxon>
        <taxon>Paenibacillus</taxon>
    </lineage>
</organism>
<dbReference type="CDD" id="cd07377">
    <property type="entry name" value="WHTH_GntR"/>
    <property type="match status" value="1"/>
</dbReference>
<keyword evidence="6" id="KW-1185">Reference proteome</keyword>
<proteinExistence type="predicted"/>
<keyword evidence="3" id="KW-0804">Transcription</keyword>
<dbReference type="InterPro" id="IPR050679">
    <property type="entry name" value="Bact_HTH_transcr_reg"/>
</dbReference>
<evidence type="ECO:0000259" key="4">
    <source>
        <dbReference type="PROSITE" id="PS50949"/>
    </source>
</evidence>
<evidence type="ECO:0000313" key="5">
    <source>
        <dbReference type="EMBL" id="GIO51282.1"/>
    </source>
</evidence>
<evidence type="ECO:0000256" key="3">
    <source>
        <dbReference type="ARBA" id="ARBA00023163"/>
    </source>
</evidence>
<reference evidence="5 6" key="1">
    <citation type="submission" date="2021-03" db="EMBL/GenBank/DDBJ databases">
        <title>Antimicrobial resistance genes in bacteria isolated from Japanese honey, and their potential for conferring macrolide and lincosamide resistance in the American foulbrood pathogen Paenibacillus larvae.</title>
        <authorList>
            <person name="Okamoto M."/>
            <person name="Kumagai M."/>
            <person name="Kanamori H."/>
            <person name="Takamatsu D."/>
        </authorList>
    </citation>
    <scope>NUCLEOTIDE SEQUENCE [LARGE SCALE GENOMIC DNA]</scope>
    <source>
        <strain evidence="5 6">J34TS1</strain>
    </source>
</reference>
<dbReference type="Gene3D" id="3.40.1410.10">
    <property type="entry name" value="Chorismate lyase-like"/>
    <property type="match status" value="1"/>
</dbReference>
<feature type="domain" description="HTH gntR-type" evidence="4">
    <location>
        <begin position="7"/>
        <end position="75"/>
    </location>
</feature>
<dbReference type="PROSITE" id="PS50949">
    <property type="entry name" value="HTH_GNTR"/>
    <property type="match status" value="1"/>
</dbReference>
<dbReference type="Pfam" id="PF00392">
    <property type="entry name" value="GntR"/>
    <property type="match status" value="1"/>
</dbReference>
<sequence>MKGTSEMREEMEIMDKLIFDMEAGVYEPDDKLPSENDLARLFKVPRMTARKAYEKLQDLGYVYSKQGKGSFVRDQHQRIPLLFSGNESFSSKMLQMGYDYQSRNLFCDPIEYNHKIYETLGADPGERVFKIGRLRLIGNRPIAIHISYVPESMFADIGQTGRDITSMFEYYRRKGYIDFGSMKTLLSVKYPGKAERELLACTGLIPLLVVETGCLDNRTGRALEYTRILYRSDYFTYEL</sequence>
<dbReference type="PRINTS" id="PR00035">
    <property type="entry name" value="HTHGNTR"/>
</dbReference>
<keyword evidence="1" id="KW-0805">Transcription regulation</keyword>
<dbReference type="SUPFAM" id="SSF46785">
    <property type="entry name" value="Winged helix' DNA-binding domain"/>
    <property type="match status" value="1"/>
</dbReference>
<dbReference type="InterPro" id="IPR036390">
    <property type="entry name" value="WH_DNA-bd_sf"/>
</dbReference>
<dbReference type="SMART" id="SM00866">
    <property type="entry name" value="UTRA"/>
    <property type="match status" value="1"/>
</dbReference>